<evidence type="ECO:0000256" key="5">
    <source>
        <dbReference type="ARBA" id="ARBA00022679"/>
    </source>
</evidence>
<evidence type="ECO:0000256" key="2">
    <source>
        <dbReference type="ARBA" id="ARBA00001946"/>
    </source>
</evidence>
<dbReference type="NCBIfam" id="TIGR01496">
    <property type="entry name" value="DHPS"/>
    <property type="match status" value="1"/>
</dbReference>
<dbReference type="GO" id="GO:0046872">
    <property type="term" value="F:metal ion binding"/>
    <property type="evidence" value="ECO:0007669"/>
    <property type="project" value="UniProtKB-KW"/>
</dbReference>
<keyword evidence="6" id="KW-0479">Metal-binding</keyword>
<dbReference type="PANTHER" id="PTHR20941:SF1">
    <property type="entry name" value="FOLIC ACID SYNTHESIS PROTEIN FOL1"/>
    <property type="match status" value="1"/>
</dbReference>
<dbReference type="AlphaFoldDB" id="A0A382P5I8"/>
<dbReference type="GO" id="GO:0046654">
    <property type="term" value="P:tetrahydrofolate biosynthetic process"/>
    <property type="evidence" value="ECO:0007669"/>
    <property type="project" value="TreeGrafter"/>
</dbReference>
<dbReference type="PROSITE" id="PS00793">
    <property type="entry name" value="DHPS_2"/>
    <property type="match status" value="1"/>
</dbReference>
<evidence type="ECO:0000256" key="3">
    <source>
        <dbReference type="ARBA" id="ARBA00004763"/>
    </source>
</evidence>
<dbReference type="GO" id="GO:0005829">
    <property type="term" value="C:cytosol"/>
    <property type="evidence" value="ECO:0007669"/>
    <property type="project" value="TreeGrafter"/>
</dbReference>
<dbReference type="PANTHER" id="PTHR20941">
    <property type="entry name" value="FOLATE SYNTHESIS PROTEINS"/>
    <property type="match status" value="1"/>
</dbReference>
<evidence type="ECO:0000256" key="6">
    <source>
        <dbReference type="ARBA" id="ARBA00022723"/>
    </source>
</evidence>
<dbReference type="InterPro" id="IPR000489">
    <property type="entry name" value="Pterin-binding_dom"/>
</dbReference>
<dbReference type="Pfam" id="PF00809">
    <property type="entry name" value="Pterin_bind"/>
    <property type="match status" value="1"/>
</dbReference>
<keyword evidence="8" id="KW-0289">Folate biosynthesis</keyword>
<keyword evidence="5" id="KW-0808">Transferase</keyword>
<dbReference type="InterPro" id="IPR011005">
    <property type="entry name" value="Dihydropteroate_synth-like_sf"/>
</dbReference>
<dbReference type="InterPro" id="IPR045031">
    <property type="entry name" value="DHP_synth-like"/>
</dbReference>
<comment type="catalytic activity">
    <reaction evidence="1">
        <text>(7,8-dihydropterin-6-yl)methyl diphosphate + 4-aminobenzoate = 7,8-dihydropteroate + diphosphate</text>
        <dbReference type="Rhea" id="RHEA:19949"/>
        <dbReference type="ChEBI" id="CHEBI:17836"/>
        <dbReference type="ChEBI" id="CHEBI:17839"/>
        <dbReference type="ChEBI" id="CHEBI:33019"/>
        <dbReference type="ChEBI" id="CHEBI:72950"/>
        <dbReference type="EC" id="2.5.1.15"/>
    </reaction>
</comment>
<dbReference type="FunFam" id="3.20.20.20:FF:000006">
    <property type="entry name" value="Dihydropteroate synthase"/>
    <property type="match status" value="1"/>
</dbReference>
<feature type="domain" description="Pterin-binding" evidence="9">
    <location>
        <begin position="1"/>
        <end position="252"/>
    </location>
</feature>
<accession>A0A382P5I8</accession>
<dbReference type="EMBL" id="UINC01104723">
    <property type="protein sequence ID" value="SVC68100.1"/>
    <property type="molecule type" value="Genomic_DNA"/>
</dbReference>
<evidence type="ECO:0000256" key="1">
    <source>
        <dbReference type="ARBA" id="ARBA00000012"/>
    </source>
</evidence>
<dbReference type="PROSITE" id="PS50972">
    <property type="entry name" value="PTERIN_BINDING"/>
    <property type="match status" value="1"/>
</dbReference>
<dbReference type="InterPro" id="IPR006390">
    <property type="entry name" value="DHP_synth_dom"/>
</dbReference>
<evidence type="ECO:0000256" key="8">
    <source>
        <dbReference type="ARBA" id="ARBA00022909"/>
    </source>
</evidence>
<sequence>MGILNVTPDSFSDGGQFFSHRSAVDHALQMIEDGADIIDVGGESTRPGAEPLMIEDELDRTIPVIESIRESNPDRLISIDTYKSTVAKEAVKAGADIVNDVSGFTMDKNMPGILSEISVPVIIMHINGTPTNMQSNPVYKDLMGEIISFLEDKINLARSAGIKDHNIILDPGIGFGKTIDHNFTIIQKLDQISNRGFPVLIGPSRKSFIGLTLDLPPHKRIEGTAAAVSAGILNGARIVRVHDVKEIIRVVAISEKIRTAA</sequence>
<comment type="cofactor">
    <cofactor evidence="2">
        <name>Mg(2+)</name>
        <dbReference type="ChEBI" id="CHEBI:18420"/>
    </cofactor>
</comment>
<name>A0A382P5I8_9ZZZZ</name>
<organism evidence="10">
    <name type="scientific">marine metagenome</name>
    <dbReference type="NCBI Taxonomy" id="408172"/>
    <lineage>
        <taxon>unclassified sequences</taxon>
        <taxon>metagenomes</taxon>
        <taxon>ecological metagenomes</taxon>
    </lineage>
</organism>
<dbReference type="GO" id="GO:0004156">
    <property type="term" value="F:dihydropteroate synthase activity"/>
    <property type="evidence" value="ECO:0007669"/>
    <property type="project" value="UniProtKB-EC"/>
</dbReference>
<evidence type="ECO:0000259" key="9">
    <source>
        <dbReference type="PROSITE" id="PS50972"/>
    </source>
</evidence>
<dbReference type="GO" id="GO:0046656">
    <property type="term" value="P:folic acid biosynthetic process"/>
    <property type="evidence" value="ECO:0007669"/>
    <property type="project" value="UniProtKB-KW"/>
</dbReference>
<dbReference type="Gene3D" id="3.20.20.20">
    <property type="entry name" value="Dihydropteroate synthase-like"/>
    <property type="match status" value="1"/>
</dbReference>
<dbReference type="CDD" id="cd00739">
    <property type="entry name" value="DHPS"/>
    <property type="match status" value="1"/>
</dbReference>
<evidence type="ECO:0000256" key="4">
    <source>
        <dbReference type="ARBA" id="ARBA00012458"/>
    </source>
</evidence>
<comment type="pathway">
    <text evidence="3">Cofactor biosynthesis; tetrahydrofolate biosynthesis; 7,8-dihydrofolate from 2-amino-4-hydroxy-6-hydroxymethyl-7,8-dihydropteridine diphosphate and 4-aminobenzoate: step 1/2.</text>
</comment>
<keyword evidence="7" id="KW-0460">Magnesium</keyword>
<evidence type="ECO:0000313" key="10">
    <source>
        <dbReference type="EMBL" id="SVC68100.1"/>
    </source>
</evidence>
<reference evidence="10" key="1">
    <citation type="submission" date="2018-05" db="EMBL/GenBank/DDBJ databases">
        <authorList>
            <person name="Lanie J.A."/>
            <person name="Ng W.-L."/>
            <person name="Kazmierczak K.M."/>
            <person name="Andrzejewski T.M."/>
            <person name="Davidsen T.M."/>
            <person name="Wayne K.J."/>
            <person name="Tettelin H."/>
            <person name="Glass J.I."/>
            <person name="Rusch D."/>
            <person name="Podicherti R."/>
            <person name="Tsui H.-C.T."/>
            <person name="Winkler M.E."/>
        </authorList>
    </citation>
    <scope>NUCLEOTIDE SEQUENCE</scope>
</reference>
<proteinExistence type="predicted"/>
<protein>
    <recommendedName>
        <fullName evidence="4">dihydropteroate synthase</fullName>
        <ecNumber evidence="4">2.5.1.15</ecNumber>
    </recommendedName>
</protein>
<dbReference type="SUPFAM" id="SSF51717">
    <property type="entry name" value="Dihydropteroate synthetase-like"/>
    <property type="match status" value="1"/>
</dbReference>
<gene>
    <name evidence="10" type="ORF">METZ01_LOCUS320954</name>
</gene>
<dbReference type="EC" id="2.5.1.15" evidence="4"/>
<evidence type="ECO:0000256" key="7">
    <source>
        <dbReference type="ARBA" id="ARBA00022842"/>
    </source>
</evidence>